<dbReference type="PANTHER" id="PTHR43731">
    <property type="entry name" value="RHOMBOID PROTEASE"/>
    <property type="match status" value="1"/>
</dbReference>
<dbReference type="InterPro" id="IPR035952">
    <property type="entry name" value="Rhomboid-like_sf"/>
</dbReference>
<feature type="transmembrane region" description="Helical" evidence="7">
    <location>
        <begin position="109"/>
        <end position="129"/>
    </location>
</feature>
<dbReference type="RefSeq" id="WP_013764034.1">
    <property type="nucleotide sequence ID" value="NC_015510.1"/>
</dbReference>
<dbReference type="MEROPS" id="S54.025"/>
<protein>
    <submittedName>
        <fullName evidence="10">Rhomboid family protein</fullName>
    </submittedName>
</protein>
<dbReference type="InterPro" id="IPR022764">
    <property type="entry name" value="Peptidase_S54_rhomboid_dom"/>
</dbReference>
<feature type="domain" description="DUF6576" evidence="9">
    <location>
        <begin position="233"/>
        <end position="279"/>
    </location>
</feature>
<feature type="transmembrane region" description="Helical" evidence="7">
    <location>
        <begin position="194"/>
        <end position="214"/>
    </location>
</feature>
<evidence type="ECO:0000256" key="7">
    <source>
        <dbReference type="SAM" id="Phobius"/>
    </source>
</evidence>
<feature type="domain" description="Peptidase S54 rhomboid" evidence="8">
    <location>
        <begin position="44"/>
        <end position="186"/>
    </location>
</feature>
<sequence>MNDLGLIGFILLLANFLFSYKGFTNPQVFAAYKFEVDSILFHKDFKRLVSSAFLHVNWMHLIFNMLSLYAFSNLLENQLGGLNFVLLYLTSLVGGNLLALFVHRQHGSYSAVGASGAVCGVIFASIALFPGIEVGTFFLPFQFPGWLFGLLYVAISIYGIKSKRGNIGHEAHLGGALIGVLLACYMQPEALAYNLFTIAIIALPMLAFILIILARPDVLVTDNFNFKKNKRYYTLEDRTNEERTNRQQEVDRLLDKIKQKGLNSLTAKEQQTLQENSKKNR</sequence>
<dbReference type="Pfam" id="PF20216">
    <property type="entry name" value="DUF6576"/>
    <property type="match status" value="1"/>
</dbReference>
<proteinExistence type="inferred from homology"/>
<accession>F4KZL0</accession>
<dbReference type="Gene3D" id="1.20.1540.10">
    <property type="entry name" value="Rhomboid-like"/>
    <property type="match status" value="1"/>
</dbReference>
<keyword evidence="5 7" id="KW-1133">Transmembrane helix</keyword>
<dbReference type="Pfam" id="PF01694">
    <property type="entry name" value="Rhomboid"/>
    <property type="match status" value="1"/>
</dbReference>
<feature type="transmembrane region" description="Helical" evidence="7">
    <location>
        <begin position="6"/>
        <end position="23"/>
    </location>
</feature>
<evidence type="ECO:0000313" key="11">
    <source>
        <dbReference type="Proteomes" id="UP000008461"/>
    </source>
</evidence>
<keyword evidence="3 7" id="KW-0812">Transmembrane</keyword>
<comment type="subcellular location">
    <subcellularLocation>
        <location evidence="1">Membrane</location>
        <topology evidence="1">Multi-pass membrane protein</topology>
    </subcellularLocation>
</comment>
<keyword evidence="6 7" id="KW-0472">Membrane</keyword>
<dbReference type="KEGG" id="hhy:Halhy_1589"/>
<dbReference type="eggNOG" id="COG0705">
    <property type="taxonomic scope" value="Bacteria"/>
</dbReference>
<dbReference type="STRING" id="760192.Halhy_1589"/>
<feature type="transmembrane region" description="Helical" evidence="7">
    <location>
        <begin position="52"/>
        <end position="72"/>
    </location>
</feature>
<evidence type="ECO:0000259" key="8">
    <source>
        <dbReference type="Pfam" id="PF01694"/>
    </source>
</evidence>
<name>F4KZL0_HALH1</name>
<dbReference type="GO" id="GO:0004252">
    <property type="term" value="F:serine-type endopeptidase activity"/>
    <property type="evidence" value="ECO:0007669"/>
    <property type="project" value="InterPro"/>
</dbReference>
<evidence type="ECO:0000256" key="2">
    <source>
        <dbReference type="ARBA" id="ARBA00009045"/>
    </source>
</evidence>
<evidence type="ECO:0000256" key="1">
    <source>
        <dbReference type="ARBA" id="ARBA00004141"/>
    </source>
</evidence>
<feature type="transmembrane region" description="Helical" evidence="7">
    <location>
        <begin position="84"/>
        <end position="102"/>
    </location>
</feature>
<dbReference type="OrthoDB" id="9807874at2"/>
<comment type="similarity">
    <text evidence="2">Belongs to the peptidase S54 family.</text>
</comment>
<evidence type="ECO:0000259" key="9">
    <source>
        <dbReference type="Pfam" id="PF20216"/>
    </source>
</evidence>
<feature type="transmembrane region" description="Helical" evidence="7">
    <location>
        <begin position="141"/>
        <end position="159"/>
    </location>
</feature>
<gene>
    <name evidence="10" type="ordered locus">Halhy_1589</name>
</gene>
<evidence type="ECO:0000256" key="6">
    <source>
        <dbReference type="ARBA" id="ARBA00023136"/>
    </source>
</evidence>
<dbReference type="AlphaFoldDB" id="F4KZL0"/>
<dbReference type="HOGENOM" id="CLU_055068_9_0_10"/>
<keyword evidence="11" id="KW-1185">Reference proteome</keyword>
<evidence type="ECO:0000256" key="3">
    <source>
        <dbReference type="ARBA" id="ARBA00022692"/>
    </source>
</evidence>
<evidence type="ECO:0000256" key="4">
    <source>
        <dbReference type="ARBA" id="ARBA00022801"/>
    </source>
</evidence>
<evidence type="ECO:0000256" key="5">
    <source>
        <dbReference type="ARBA" id="ARBA00022989"/>
    </source>
</evidence>
<reference evidence="10 11" key="1">
    <citation type="journal article" date="2011" name="Stand. Genomic Sci.">
        <title>Complete genome sequence of Haliscomenobacter hydrossis type strain (O).</title>
        <authorList>
            <consortium name="US DOE Joint Genome Institute (JGI-PGF)"/>
            <person name="Daligault H."/>
            <person name="Lapidus A."/>
            <person name="Zeytun A."/>
            <person name="Nolan M."/>
            <person name="Lucas S."/>
            <person name="Del Rio T.G."/>
            <person name="Tice H."/>
            <person name="Cheng J.F."/>
            <person name="Tapia R."/>
            <person name="Han C."/>
            <person name="Goodwin L."/>
            <person name="Pitluck S."/>
            <person name="Liolios K."/>
            <person name="Pagani I."/>
            <person name="Ivanova N."/>
            <person name="Huntemann M."/>
            <person name="Mavromatis K."/>
            <person name="Mikhailova N."/>
            <person name="Pati A."/>
            <person name="Chen A."/>
            <person name="Palaniappan K."/>
            <person name="Land M."/>
            <person name="Hauser L."/>
            <person name="Brambilla E.M."/>
            <person name="Rohde M."/>
            <person name="Verbarg S."/>
            <person name="Goker M."/>
            <person name="Bristow J."/>
            <person name="Eisen J.A."/>
            <person name="Markowitz V."/>
            <person name="Hugenholtz P."/>
            <person name="Kyrpides N.C."/>
            <person name="Klenk H.P."/>
            <person name="Woyke T."/>
        </authorList>
    </citation>
    <scope>NUCLEOTIDE SEQUENCE [LARGE SCALE GENOMIC DNA]</scope>
    <source>
        <strain evidence="11">ATCC 27775 / DSM 1100 / LMG 10767 / O</strain>
    </source>
</reference>
<dbReference type="InterPro" id="IPR046483">
    <property type="entry name" value="DUF6576"/>
</dbReference>
<dbReference type="GO" id="GO:0016020">
    <property type="term" value="C:membrane"/>
    <property type="evidence" value="ECO:0007669"/>
    <property type="project" value="UniProtKB-SubCell"/>
</dbReference>
<dbReference type="InterPro" id="IPR050925">
    <property type="entry name" value="Rhomboid_protease_S54"/>
</dbReference>
<feature type="transmembrane region" description="Helical" evidence="7">
    <location>
        <begin position="171"/>
        <end position="188"/>
    </location>
</feature>
<dbReference type="EMBL" id="CP002691">
    <property type="protein sequence ID" value="AEE49480.1"/>
    <property type="molecule type" value="Genomic_DNA"/>
</dbReference>
<dbReference type="PANTHER" id="PTHR43731:SF14">
    <property type="entry name" value="PRESENILIN-ASSOCIATED RHOMBOID-LIKE PROTEIN, MITOCHONDRIAL"/>
    <property type="match status" value="1"/>
</dbReference>
<organism evidence="10 11">
    <name type="scientific">Haliscomenobacter hydrossis (strain ATCC 27775 / DSM 1100 / LMG 10767 / O)</name>
    <dbReference type="NCBI Taxonomy" id="760192"/>
    <lineage>
        <taxon>Bacteria</taxon>
        <taxon>Pseudomonadati</taxon>
        <taxon>Bacteroidota</taxon>
        <taxon>Saprospiria</taxon>
        <taxon>Saprospirales</taxon>
        <taxon>Haliscomenobacteraceae</taxon>
        <taxon>Haliscomenobacter</taxon>
    </lineage>
</organism>
<keyword evidence="4" id="KW-0378">Hydrolase</keyword>
<reference key="2">
    <citation type="submission" date="2011-04" db="EMBL/GenBank/DDBJ databases">
        <title>Complete sequence of chromosome of Haliscomenobacter hydrossis DSM 1100.</title>
        <authorList>
            <consortium name="US DOE Joint Genome Institute (JGI-PGF)"/>
            <person name="Lucas S."/>
            <person name="Han J."/>
            <person name="Lapidus A."/>
            <person name="Bruce D."/>
            <person name="Goodwin L."/>
            <person name="Pitluck S."/>
            <person name="Peters L."/>
            <person name="Kyrpides N."/>
            <person name="Mavromatis K."/>
            <person name="Ivanova N."/>
            <person name="Ovchinnikova G."/>
            <person name="Pagani I."/>
            <person name="Daligault H."/>
            <person name="Detter J.C."/>
            <person name="Han C."/>
            <person name="Land M."/>
            <person name="Hauser L."/>
            <person name="Markowitz V."/>
            <person name="Cheng J.-F."/>
            <person name="Hugenholtz P."/>
            <person name="Woyke T."/>
            <person name="Wu D."/>
            <person name="Verbarg S."/>
            <person name="Frueling A."/>
            <person name="Brambilla E."/>
            <person name="Klenk H.-P."/>
            <person name="Eisen J.A."/>
        </authorList>
    </citation>
    <scope>NUCLEOTIDE SEQUENCE</scope>
    <source>
        <strain>DSM 1100</strain>
    </source>
</reference>
<evidence type="ECO:0000313" key="10">
    <source>
        <dbReference type="EMBL" id="AEE49480.1"/>
    </source>
</evidence>
<dbReference type="SUPFAM" id="SSF144091">
    <property type="entry name" value="Rhomboid-like"/>
    <property type="match status" value="1"/>
</dbReference>
<dbReference type="Proteomes" id="UP000008461">
    <property type="component" value="Chromosome"/>
</dbReference>